<dbReference type="GO" id="GO:0034501">
    <property type="term" value="P:protein localization to kinetochore"/>
    <property type="evidence" value="ECO:0007669"/>
    <property type="project" value="TreeGrafter"/>
</dbReference>
<dbReference type="PANTHER" id="PTHR28260:SF1">
    <property type="entry name" value="SPINDLE POLE BODY COMPONENT SPC105"/>
    <property type="match status" value="1"/>
</dbReference>
<organism evidence="4 5">
    <name type="scientific">Linnemannia gamsii</name>
    <dbReference type="NCBI Taxonomy" id="64522"/>
    <lineage>
        <taxon>Eukaryota</taxon>
        <taxon>Fungi</taxon>
        <taxon>Fungi incertae sedis</taxon>
        <taxon>Mucoromycota</taxon>
        <taxon>Mortierellomycotina</taxon>
        <taxon>Mortierellomycetes</taxon>
        <taxon>Mortierellales</taxon>
        <taxon>Mortierellaceae</taxon>
        <taxon>Linnemannia</taxon>
    </lineage>
</organism>
<dbReference type="InterPro" id="IPR040850">
    <property type="entry name" value="Knl1_RWD_C"/>
</dbReference>
<feature type="region of interest" description="Disordered" evidence="2">
    <location>
        <begin position="751"/>
        <end position="774"/>
    </location>
</feature>
<evidence type="ECO:0000256" key="1">
    <source>
        <dbReference type="SAM" id="Coils"/>
    </source>
</evidence>
<dbReference type="EMBL" id="JAAAIN010001857">
    <property type="protein sequence ID" value="KAG0299670.1"/>
    <property type="molecule type" value="Genomic_DNA"/>
</dbReference>
<proteinExistence type="predicted"/>
<dbReference type="OrthoDB" id="5592879at2759"/>
<dbReference type="SMART" id="SM00787">
    <property type="entry name" value="Spc7"/>
    <property type="match status" value="1"/>
</dbReference>
<dbReference type="PANTHER" id="PTHR28260">
    <property type="entry name" value="SPINDLE POLE BODY COMPONENT SPC105"/>
    <property type="match status" value="1"/>
</dbReference>
<feature type="region of interest" description="Disordered" evidence="2">
    <location>
        <begin position="594"/>
        <end position="657"/>
    </location>
</feature>
<feature type="compositionally biased region" description="Polar residues" evidence="2">
    <location>
        <begin position="609"/>
        <end position="631"/>
    </location>
</feature>
<dbReference type="InterPro" id="IPR033338">
    <property type="entry name" value="Spc105/Spc7"/>
</dbReference>
<keyword evidence="1" id="KW-0175">Coiled coil</keyword>
<gene>
    <name evidence="4" type="ORF">BGZ97_003586</name>
</gene>
<accession>A0A9P6QXR8</accession>
<feature type="region of interest" description="Disordered" evidence="2">
    <location>
        <begin position="671"/>
        <end position="710"/>
    </location>
</feature>
<feature type="compositionally biased region" description="Basic and acidic residues" evidence="2">
    <location>
        <begin position="681"/>
        <end position="690"/>
    </location>
</feature>
<keyword evidence="5" id="KW-1185">Reference proteome</keyword>
<name>A0A9P6QXR8_9FUNG</name>
<feature type="region of interest" description="Disordered" evidence="2">
    <location>
        <begin position="451"/>
        <end position="479"/>
    </location>
</feature>
<dbReference type="Pfam" id="PF18210">
    <property type="entry name" value="Knl1_RWD_C"/>
    <property type="match status" value="1"/>
</dbReference>
<feature type="region of interest" description="Disordered" evidence="2">
    <location>
        <begin position="1"/>
        <end position="32"/>
    </location>
</feature>
<dbReference type="GO" id="GO:0007094">
    <property type="term" value="P:mitotic spindle assembly checkpoint signaling"/>
    <property type="evidence" value="ECO:0007669"/>
    <property type="project" value="TreeGrafter"/>
</dbReference>
<reference evidence="4" key="1">
    <citation type="journal article" date="2020" name="Fungal Divers.">
        <title>Resolving the Mortierellaceae phylogeny through synthesis of multi-gene phylogenetics and phylogenomics.</title>
        <authorList>
            <person name="Vandepol N."/>
            <person name="Liber J."/>
            <person name="Desiro A."/>
            <person name="Na H."/>
            <person name="Kennedy M."/>
            <person name="Barry K."/>
            <person name="Grigoriev I.V."/>
            <person name="Miller A.N."/>
            <person name="O'Donnell K."/>
            <person name="Stajich J.E."/>
            <person name="Bonito G."/>
        </authorList>
    </citation>
    <scope>NUCLEOTIDE SEQUENCE</scope>
    <source>
        <strain evidence="4">NVP60</strain>
    </source>
</reference>
<feature type="region of interest" description="Disordered" evidence="2">
    <location>
        <begin position="302"/>
        <end position="329"/>
    </location>
</feature>
<comment type="caution">
    <text evidence="4">The sequence shown here is derived from an EMBL/GenBank/DDBJ whole genome shotgun (WGS) entry which is preliminary data.</text>
</comment>
<feature type="compositionally biased region" description="Polar residues" evidence="2">
    <location>
        <begin position="110"/>
        <end position="122"/>
    </location>
</feature>
<feature type="domain" description="Spc7 kinetochore protein" evidence="3">
    <location>
        <begin position="792"/>
        <end position="1125"/>
    </location>
</feature>
<dbReference type="GO" id="GO:1990758">
    <property type="term" value="P:mitotic sister chromatid biorientation"/>
    <property type="evidence" value="ECO:0007669"/>
    <property type="project" value="TreeGrafter"/>
</dbReference>
<feature type="region of interest" description="Disordered" evidence="2">
    <location>
        <begin position="110"/>
        <end position="184"/>
    </location>
</feature>
<evidence type="ECO:0000256" key="2">
    <source>
        <dbReference type="SAM" id="MobiDB-lite"/>
    </source>
</evidence>
<evidence type="ECO:0000313" key="5">
    <source>
        <dbReference type="Proteomes" id="UP000823405"/>
    </source>
</evidence>
<sequence>MDENIPSQEPWQADSPDQSIPPPAAEATTNAAEVATNAAEVATNAAEIATNAAEGATIAAEATITATEATPVIETEVTKAAIVTTASTASTIATSTTTTTTIAAITDSVQGLSSENEQQGSIPQKRPVPKDDEADFSGEDESPATAESNQDMKNGNAHDRSDSSPSPKKRRISIPGKSILKSAGLENEGDLIESQETPDHTCTVDNAELSGIDTTETFSSTTEFLKRSRKSIGRRVSFAATARIRMFERDDKEDEHAKTMSFLEGNDSQVNPNIIPFTFQSSSQDAGPSNTVSYVESGGLSQNIQEDENTQDTHTSNRSSDSEKERSFEVNVAHGYSDTTGSSEANNGIYLQSLLPTEGLGNFDDMGHSSDSSSDDDDINYFPDAHLMKRSSGVGIFEGNQDAALGPQVHIGQASHSHFTQQLDHLDDGTGDMSLVSEDFSMEFRFQRHRSSLPERLPTPFGGEGRAEDSTTDFTNDLQSLPANVGSSSAAPSQGLPDLGSVTDIMTEAIMANARQDLDMLDEQLAGDEDTDMDITAPIGTGIQELAQEMPPTAFHSAEDHTAMFSDFGTPMDMTQPIGVGIVEALLVTTSTQNDTASQVEEMKEAASTHPSSLAHTSSVQRPNNNHSAAESTDRSISVRAEQAPETPRRQSFSNRASLRASFGATDVVIEPSQTGPAEGSEQHEQERRQPPFSEPVFQAPHVSPTTSNLAKKIHRFSVGDPSGLASGPQGGDQDNTMDFLFEQNRARRSLTGASMGGGDMSRDNTNDFTNNHSIGAPEAELEAAEVSYDGEGDEDSITELPPISLNQFLGLVGISFLDQLYTSTRRRTIPHQSSSSGSYRSADLIKAKAIFTQELNSYRDACRLLKQSIEKTRAFAAEQEKKVMESNPDYFREFRESNADTKEFMKDRLKMVKSHAKLDTRVQFSGLKSELLERQQASLEEHLDKLKKDIANLSQLASELSKEKAKVTPRHAELKRIVEQATQRRRAYAQCDKEQLRMLTEAVDEQGTQIEHFKSVNERKDKELAEVRARVAQLRLAEQTSKERVAAAEKTIQDNQYVRPEDVSQAKDRLSIIQATHRWEPLRSPSKSSSAGNGFSAILVAEAGSAGSGVLEFVYDKAVIVAIDPSKIGKDGAAVQVSGFDEERMTDFDLSLADQQRLRISALTGKTRPPMKDFFPLLRDYTTMAAAKYKAGTTIGKILSDVSQFWSRICLIRRDIELVRAHHVVDLVAGSAENLKELELNSSPQNSRQSRQAVVAGSTTTPVVLLDIRVRFTGPILGAAARRRVPDQINSGKKNQHYPEEEPVKFYLWFTFTLSDLLSFPGPNSFTWRLELVYGDISQEHVAKAVGPCVKKGGYDVMRDICVKVNQLLKT</sequence>
<evidence type="ECO:0000313" key="4">
    <source>
        <dbReference type="EMBL" id="KAG0299670.1"/>
    </source>
</evidence>
<protein>
    <recommendedName>
        <fullName evidence="3">Spc7 kinetochore protein domain-containing protein</fullName>
    </recommendedName>
</protein>
<dbReference type="InterPro" id="IPR013253">
    <property type="entry name" value="Spc7_domain"/>
</dbReference>
<feature type="compositionally biased region" description="Polar residues" evidence="2">
    <location>
        <begin position="1"/>
        <end position="18"/>
    </location>
</feature>
<evidence type="ECO:0000259" key="3">
    <source>
        <dbReference type="SMART" id="SM00787"/>
    </source>
</evidence>
<feature type="compositionally biased region" description="Acidic residues" evidence="2">
    <location>
        <begin position="132"/>
        <end position="142"/>
    </location>
</feature>
<dbReference type="GO" id="GO:0000776">
    <property type="term" value="C:kinetochore"/>
    <property type="evidence" value="ECO:0007669"/>
    <property type="project" value="TreeGrafter"/>
</dbReference>
<dbReference type="Pfam" id="PF08317">
    <property type="entry name" value="Spc7"/>
    <property type="match status" value="1"/>
</dbReference>
<dbReference type="Proteomes" id="UP000823405">
    <property type="component" value="Unassembled WGS sequence"/>
</dbReference>
<feature type="coiled-coil region" evidence="1">
    <location>
        <begin position="930"/>
        <end position="964"/>
    </location>
</feature>